<protein>
    <submittedName>
        <fullName evidence="1">Uncharacterized protein</fullName>
    </submittedName>
</protein>
<accession>A0A6J5GMQ8</accession>
<sequence>MDEMLDLMKLDSSEYAHPAFWAPFSLASSEPCKKLQADRAKSVTGILGPMKQNHKGLSFYVKHRA</sequence>
<organism evidence="1 2">
    <name type="scientific">Paraburkholderia caffeinitolerans</name>
    <dbReference type="NCBI Taxonomy" id="1723730"/>
    <lineage>
        <taxon>Bacteria</taxon>
        <taxon>Pseudomonadati</taxon>
        <taxon>Pseudomonadota</taxon>
        <taxon>Betaproteobacteria</taxon>
        <taxon>Burkholderiales</taxon>
        <taxon>Burkholderiaceae</taxon>
        <taxon>Paraburkholderia</taxon>
    </lineage>
</organism>
<proteinExistence type="predicted"/>
<name>A0A6J5GMQ8_9BURK</name>
<evidence type="ECO:0000313" key="2">
    <source>
        <dbReference type="Proteomes" id="UP000494119"/>
    </source>
</evidence>
<dbReference type="AlphaFoldDB" id="A0A6J5GMQ8"/>
<dbReference type="EMBL" id="CADIKL010000041">
    <property type="protein sequence ID" value="CAB3803675.1"/>
    <property type="molecule type" value="Genomic_DNA"/>
</dbReference>
<dbReference type="Proteomes" id="UP000494119">
    <property type="component" value="Unassembled WGS sequence"/>
</dbReference>
<gene>
    <name evidence="1" type="ORF">LMG28688_05817</name>
</gene>
<dbReference type="RefSeq" id="WP_175197640.1">
    <property type="nucleotide sequence ID" value="NZ_CADIKL010000041.1"/>
</dbReference>
<evidence type="ECO:0000313" key="1">
    <source>
        <dbReference type="EMBL" id="CAB3803675.1"/>
    </source>
</evidence>
<keyword evidence="2" id="KW-1185">Reference proteome</keyword>
<reference evidence="1 2" key="1">
    <citation type="submission" date="2020-04" db="EMBL/GenBank/DDBJ databases">
        <authorList>
            <person name="De Canck E."/>
        </authorList>
    </citation>
    <scope>NUCLEOTIDE SEQUENCE [LARGE SCALE GENOMIC DNA]</scope>
    <source>
        <strain evidence="1 2">LMG 28688</strain>
    </source>
</reference>